<accession>I7F7M5</accession>
<reference evidence="2 3" key="2">
    <citation type="journal article" date="2009" name="Genome Res.">
        <title>Ortho-proteogenomics: multiple proteomes investigation through orthology and a new MS-based protocol.</title>
        <authorList>
            <person name="Gallien S."/>
            <person name="Perrodou E."/>
            <person name="Carapito C."/>
            <person name="Deshayes C."/>
            <person name="Reyrat J.M."/>
            <person name="Van Dorsselaer A."/>
            <person name="Poch O."/>
            <person name="Schaeffer C."/>
            <person name="Lecompte O."/>
        </authorList>
    </citation>
    <scope>NUCLEOTIDE SEQUENCE [LARGE SCALE GENOMIC DNA]</scope>
    <source>
        <strain evidence="3">ATCC 700084 / mc(2)155</strain>
    </source>
</reference>
<evidence type="ECO:0000313" key="2">
    <source>
        <dbReference type="EMBL" id="AFP37575.1"/>
    </source>
</evidence>
<dbReference type="EMBL" id="CP001663">
    <property type="protein sequence ID" value="AFP37575.1"/>
    <property type="molecule type" value="Genomic_DNA"/>
</dbReference>
<gene>
    <name evidence="2" type="ordered locus">MSMEI_1095</name>
</gene>
<name>I7F7M5_MYCS2</name>
<reference evidence="2 3" key="1">
    <citation type="journal article" date="2007" name="Genome Biol.">
        <title>Interrupted coding sequences in Mycobacterium smegmatis: authentic mutations or sequencing errors?</title>
        <authorList>
            <person name="Deshayes C."/>
            <person name="Perrodou E."/>
            <person name="Gallien S."/>
            <person name="Euphrasie D."/>
            <person name="Schaeffer C."/>
            <person name="Van-Dorsselaer A."/>
            <person name="Poch O."/>
            <person name="Lecompte O."/>
            <person name="Reyrat J.M."/>
        </authorList>
    </citation>
    <scope>NUCLEOTIDE SEQUENCE [LARGE SCALE GENOMIC DNA]</scope>
    <source>
        <strain evidence="3">ATCC 700084 / mc(2)155</strain>
    </source>
</reference>
<proteinExistence type="predicted"/>
<protein>
    <submittedName>
        <fullName evidence="2">Uncharacterized protein</fullName>
    </submittedName>
</protein>
<evidence type="ECO:0000256" key="1">
    <source>
        <dbReference type="SAM" id="MobiDB-lite"/>
    </source>
</evidence>
<dbReference type="KEGG" id="msg:MSMEI_1095"/>
<dbReference type="Proteomes" id="UP000006158">
    <property type="component" value="Chromosome"/>
</dbReference>
<evidence type="ECO:0000313" key="3">
    <source>
        <dbReference type="Proteomes" id="UP000006158"/>
    </source>
</evidence>
<sequence length="190" mass="20443">MVTSFVLSDHSRKDGTPIGLPSLKGDEKKSVHRIGIDPRHLVGCRQFGCHQASSMTGSASDRDCTSVVSLAMTALSTLVFSRSSASLASSSRILWWAFMSRLVSVMSDGAVGDIGFSSYRQWQLGEPSSSTTTMSVLISTWPERSMRSSGTSTARRGIERGSTLVISGPFSLWNISSRVGTCAAQRVERS</sequence>
<organism evidence="2 3">
    <name type="scientific">Mycolicibacterium smegmatis (strain ATCC 700084 / mc(2)155)</name>
    <name type="common">Mycobacterium smegmatis</name>
    <dbReference type="NCBI Taxonomy" id="246196"/>
    <lineage>
        <taxon>Bacteria</taxon>
        <taxon>Bacillati</taxon>
        <taxon>Actinomycetota</taxon>
        <taxon>Actinomycetes</taxon>
        <taxon>Mycobacteriales</taxon>
        <taxon>Mycobacteriaceae</taxon>
        <taxon>Mycolicibacterium</taxon>
    </lineage>
</organism>
<feature type="region of interest" description="Disordered" evidence="1">
    <location>
        <begin position="1"/>
        <end position="25"/>
    </location>
</feature>
<dbReference type="AlphaFoldDB" id="I7F7M5"/>